<dbReference type="Proteomes" id="UP000626109">
    <property type="component" value="Unassembled WGS sequence"/>
</dbReference>
<protein>
    <recommendedName>
        <fullName evidence="9">PPM-type phosphatase domain-containing protein</fullName>
    </recommendedName>
</protein>
<keyword evidence="1" id="KW-0479">Metal-binding</keyword>
<dbReference type="CDD" id="cd00143">
    <property type="entry name" value="PP2Cc"/>
    <property type="match status" value="1"/>
</dbReference>
<evidence type="ECO:0000256" key="3">
    <source>
        <dbReference type="ARBA" id="ARBA00022833"/>
    </source>
</evidence>
<dbReference type="Pfam" id="PF01753">
    <property type="entry name" value="zf-MYND"/>
    <property type="match status" value="1"/>
</dbReference>
<organism evidence="7 8">
    <name type="scientific">Polarella glacialis</name>
    <name type="common">Dinoflagellate</name>
    <dbReference type="NCBI Taxonomy" id="89957"/>
    <lineage>
        <taxon>Eukaryota</taxon>
        <taxon>Sar</taxon>
        <taxon>Alveolata</taxon>
        <taxon>Dinophyceae</taxon>
        <taxon>Suessiales</taxon>
        <taxon>Suessiaceae</taxon>
        <taxon>Polarella</taxon>
    </lineage>
</organism>
<proteinExistence type="predicted"/>
<accession>A0A813L830</accession>
<dbReference type="SUPFAM" id="SSF144232">
    <property type="entry name" value="HIT/MYND zinc finger-like"/>
    <property type="match status" value="1"/>
</dbReference>
<dbReference type="EMBL" id="CAJNNW010034078">
    <property type="protein sequence ID" value="CAE8721528.1"/>
    <property type="molecule type" value="Genomic_DNA"/>
</dbReference>
<feature type="domain" description="MYND-type" evidence="5">
    <location>
        <begin position="397"/>
        <end position="434"/>
    </location>
</feature>
<dbReference type="PROSITE" id="PS01360">
    <property type="entry name" value="ZF_MYND_1"/>
    <property type="match status" value="1"/>
</dbReference>
<comment type="caution">
    <text evidence="7">The sequence shown here is derived from an EMBL/GenBank/DDBJ whole genome shotgun (WGS) entry which is preliminary data.</text>
</comment>
<sequence length="447" mass="48892">LWEIAPETCHQSVGLCGVGRSGSVESLPGMLSTPVELIRVQRKGSLHFRCAVAEMQGWRNHHEDAHEMHCQGSAGGFWVLDGHGGDGAAHYGAPELAKEIGNAMKEMELPADKEIERGFAAVDSRLRGYVAEHPEKDSGSTVTGALIARQTDGTYTAKLCNCGDSRGLLVRGPGEIASDDYQVSIPQHLEALMSRPDAVLGDTVPDFRWPVVAESIDHKPSHPTEKRRIETAGGHVTEDDPPRLDGNLAVSRGLGDFEYKQDSGRPVPEQKVSVVPDIYSVSGLKAGTLCILACDGIWDVMTGESVAEFIRGSLQRDPNADLGDLCAELIRLSLRRNSRDNMTVMIVHLLDGSDWSLMPDEMKNYDKISEQAHDEDARKNNVAFLRKSQFPLEPKPCAVCKKWIAEMHICPCKAEFYCNRDCQKKGWKAHKPLCSASGNSGSSPPSR</sequence>
<dbReference type="GO" id="GO:0008270">
    <property type="term" value="F:zinc ion binding"/>
    <property type="evidence" value="ECO:0007669"/>
    <property type="project" value="UniProtKB-KW"/>
</dbReference>
<dbReference type="AlphaFoldDB" id="A0A813L830"/>
<keyword evidence="2 4" id="KW-0863">Zinc-finger</keyword>
<dbReference type="InterPro" id="IPR001932">
    <property type="entry name" value="PPM-type_phosphatase-like_dom"/>
</dbReference>
<feature type="non-terminal residue" evidence="7">
    <location>
        <position position="1"/>
    </location>
</feature>
<dbReference type="GO" id="GO:0004722">
    <property type="term" value="F:protein serine/threonine phosphatase activity"/>
    <property type="evidence" value="ECO:0007669"/>
    <property type="project" value="InterPro"/>
</dbReference>
<dbReference type="Gene3D" id="6.10.140.2220">
    <property type="match status" value="1"/>
</dbReference>
<evidence type="ECO:0000256" key="4">
    <source>
        <dbReference type="PROSITE-ProRule" id="PRU00134"/>
    </source>
</evidence>
<reference evidence="7" key="1">
    <citation type="submission" date="2021-02" db="EMBL/GenBank/DDBJ databases">
        <authorList>
            <person name="Dougan E. K."/>
            <person name="Rhodes N."/>
            <person name="Thang M."/>
            <person name="Chan C."/>
        </authorList>
    </citation>
    <scope>NUCLEOTIDE SEQUENCE</scope>
</reference>
<dbReference type="PROSITE" id="PS50865">
    <property type="entry name" value="ZF_MYND_2"/>
    <property type="match status" value="1"/>
</dbReference>
<dbReference type="SMART" id="SM00331">
    <property type="entry name" value="PP2C_SIG"/>
    <property type="match status" value="1"/>
</dbReference>
<gene>
    <name evidence="7" type="ORF">PGLA2088_LOCUS41987</name>
</gene>
<feature type="domain" description="PPM-type phosphatase" evidence="6">
    <location>
        <begin position="49"/>
        <end position="349"/>
    </location>
</feature>
<evidence type="ECO:0000256" key="1">
    <source>
        <dbReference type="ARBA" id="ARBA00022723"/>
    </source>
</evidence>
<dbReference type="SUPFAM" id="SSF81606">
    <property type="entry name" value="PP2C-like"/>
    <property type="match status" value="1"/>
</dbReference>
<evidence type="ECO:0000259" key="5">
    <source>
        <dbReference type="PROSITE" id="PS50865"/>
    </source>
</evidence>
<keyword evidence="3" id="KW-0862">Zinc</keyword>
<dbReference type="InterPro" id="IPR015655">
    <property type="entry name" value="PP2C"/>
</dbReference>
<evidence type="ECO:0000256" key="2">
    <source>
        <dbReference type="ARBA" id="ARBA00022771"/>
    </source>
</evidence>
<dbReference type="Gene3D" id="3.60.40.10">
    <property type="entry name" value="PPM-type phosphatase domain"/>
    <property type="match status" value="1"/>
</dbReference>
<name>A0A813L830_POLGL</name>
<dbReference type="SMART" id="SM00332">
    <property type="entry name" value="PP2Cc"/>
    <property type="match status" value="1"/>
</dbReference>
<dbReference type="PANTHER" id="PTHR47992">
    <property type="entry name" value="PROTEIN PHOSPHATASE"/>
    <property type="match status" value="1"/>
</dbReference>
<evidence type="ECO:0000313" key="8">
    <source>
        <dbReference type="Proteomes" id="UP000626109"/>
    </source>
</evidence>
<dbReference type="InterPro" id="IPR002893">
    <property type="entry name" value="Znf_MYND"/>
</dbReference>
<dbReference type="Pfam" id="PF00481">
    <property type="entry name" value="PP2C"/>
    <property type="match status" value="2"/>
</dbReference>
<evidence type="ECO:0000313" key="7">
    <source>
        <dbReference type="EMBL" id="CAE8721528.1"/>
    </source>
</evidence>
<evidence type="ECO:0000259" key="6">
    <source>
        <dbReference type="PROSITE" id="PS51746"/>
    </source>
</evidence>
<evidence type="ECO:0008006" key="9">
    <source>
        <dbReference type="Google" id="ProtNLM"/>
    </source>
</evidence>
<dbReference type="PROSITE" id="PS51746">
    <property type="entry name" value="PPM_2"/>
    <property type="match status" value="1"/>
</dbReference>
<dbReference type="InterPro" id="IPR036457">
    <property type="entry name" value="PPM-type-like_dom_sf"/>
</dbReference>